<proteinExistence type="predicted"/>
<dbReference type="Proteomes" id="UP000198701">
    <property type="component" value="Unassembled WGS sequence"/>
</dbReference>
<dbReference type="Pfam" id="PF12804">
    <property type="entry name" value="NTP_transf_3"/>
    <property type="match status" value="1"/>
</dbReference>
<dbReference type="PANTHER" id="PTHR19136:SF81">
    <property type="entry name" value="MOLYBDENUM COFACTOR GUANYLYLTRANSFERASE"/>
    <property type="match status" value="1"/>
</dbReference>
<sequence length="257" mass="25344">MRRDGVVPAGVVAAGVVPDLIVLAGGSGSRLGGVDKAAVTIAGRTLLSRALDARALTARTVVVGPESSRPAAGAAAAKVLWALEDPPLGGPAAGVAAGLAALERDAAAGADAAAPTADWVLLLACDLPWAADAARILLDAAEDAADAPADAGAPDALDGIHLVDADGRDQWLAGLYRASALRAAVRRAGADVRGARMRDLLAGFRLRGIRDDSNAGKDVDTWQAVAATEVLLASPANTPANPPAPGSDAAASGPACG</sequence>
<evidence type="ECO:0000256" key="2">
    <source>
        <dbReference type="SAM" id="MobiDB-lite"/>
    </source>
</evidence>
<keyword evidence="1" id="KW-0808">Transferase</keyword>
<feature type="domain" description="MobA-like NTP transferase" evidence="3">
    <location>
        <begin position="21"/>
        <end position="194"/>
    </location>
</feature>
<reference evidence="4 5" key="1">
    <citation type="submission" date="2016-10" db="EMBL/GenBank/DDBJ databases">
        <authorList>
            <person name="de Groot N.N."/>
        </authorList>
    </citation>
    <scope>NUCLEOTIDE SEQUENCE [LARGE SCALE GENOMIC DNA]</scope>
    <source>
        <strain evidence="4 5">CGMCC 1.5382</strain>
    </source>
</reference>
<dbReference type="AlphaFoldDB" id="A0A1G9FGT4"/>
<dbReference type="SUPFAM" id="SSF53448">
    <property type="entry name" value="Nucleotide-diphospho-sugar transferases"/>
    <property type="match status" value="1"/>
</dbReference>
<dbReference type="InterPro" id="IPR025877">
    <property type="entry name" value="MobA-like_NTP_Trfase"/>
</dbReference>
<dbReference type="Gene3D" id="3.90.550.10">
    <property type="entry name" value="Spore Coat Polysaccharide Biosynthesis Protein SpsA, Chain A"/>
    <property type="match status" value="1"/>
</dbReference>
<dbReference type="RefSeq" id="WP_241986980.1">
    <property type="nucleotide sequence ID" value="NZ_FNFU01000016.1"/>
</dbReference>
<accession>A0A1G9FGT4</accession>
<name>A0A1G9FGT4_9MICO</name>
<protein>
    <submittedName>
        <fullName evidence="4">Molybdopterin-guanine dinucleotide biosynthesis protein A</fullName>
    </submittedName>
</protein>
<dbReference type="InterPro" id="IPR029044">
    <property type="entry name" value="Nucleotide-diphossugar_trans"/>
</dbReference>
<evidence type="ECO:0000256" key="1">
    <source>
        <dbReference type="ARBA" id="ARBA00022679"/>
    </source>
</evidence>
<feature type="region of interest" description="Disordered" evidence="2">
    <location>
        <begin position="235"/>
        <end position="257"/>
    </location>
</feature>
<dbReference type="EMBL" id="FNFU01000016">
    <property type="protein sequence ID" value="SDK87557.1"/>
    <property type="molecule type" value="Genomic_DNA"/>
</dbReference>
<dbReference type="STRING" id="386301.SAMN05216282_11617"/>
<keyword evidence="5" id="KW-1185">Reference proteome</keyword>
<evidence type="ECO:0000259" key="3">
    <source>
        <dbReference type="Pfam" id="PF12804"/>
    </source>
</evidence>
<evidence type="ECO:0000313" key="5">
    <source>
        <dbReference type="Proteomes" id="UP000198701"/>
    </source>
</evidence>
<feature type="compositionally biased region" description="Low complexity" evidence="2">
    <location>
        <begin position="246"/>
        <end position="257"/>
    </location>
</feature>
<dbReference type="PANTHER" id="PTHR19136">
    <property type="entry name" value="MOLYBDENUM COFACTOR GUANYLYLTRANSFERASE"/>
    <property type="match status" value="1"/>
</dbReference>
<organism evidence="4 5">
    <name type="scientific">Cryobacterium psychrotolerans</name>
    <dbReference type="NCBI Taxonomy" id="386301"/>
    <lineage>
        <taxon>Bacteria</taxon>
        <taxon>Bacillati</taxon>
        <taxon>Actinomycetota</taxon>
        <taxon>Actinomycetes</taxon>
        <taxon>Micrococcales</taxon>
        <taxon>Microbacteriaceae</taxon>
        <taxon>Cryobacterium</taxon>
    </lineage>
</organism>
<gene>
    <name evidence="4" type="ORF">SAMN05216282_11617</name>
</gene>
<evidence type="ECO:0000313" key="4">
    <source>
        <dbReference type="EMBL" id="SDK87557.1"/>
    </source>
</evidence>
<dbReference type="GO" id="GO:0016779">
    <property type="term" value="F:nucleotidyltransferase activity"/>
    <property type="evidence" value="ECO:0007669"/>
    <property type="project" value="TreeGrafter"/>
</dbReference>